<proteinExistence type="predicted"/>
<organism evidence="1 2">
    <name type="scientific">Blepharisma stoltei</name>
    <dbReference type="NCBI Taxonomy" id="1481888"/>
    <lineage>
        <taxon>Eukaryota</taxon>
        <taxon>Sar</taxon>
        <taxon>Alveolata</taxon>
        <taxon>Ciliophora</taxon>
        <taxon>Postciliodesmatophora</taxon>
        <taxon>Heterotrichea</taxon>
        <taxon>Heterotrichida</taxon>
        <taxon>Blepharismidae</taxon>
        <taxon>Blepharisma</taxon>
    </lineage>
</organism>
<name>A0AAU9J5G4_9CILI</name>
<sequence length="165" mass="19307">MKILLLLGVCWATYLRNEEKIIPEPMPIQAENDEFPGFGNVQYINQLKSKLIEEPAGSSRIDIKIDGRNYISPWVLDRKSKGMAKMNKFKKIEKCLDCEESIKKNTEDYNELNFDEEMEKINKQIEELGLGENQIDKMEENIDLDIMYTIEKQLKEIKKLQMGID</sequence>
<comment type="caution">
    <text evidence="1">The sequence shown here is derived from an EMBL/GenBank/DDBJ whole genome shotgun (WGS) entry which is preliminary data.</text>
</comment>
<accession>A0AAU9J5G4</accession>
<evidence type="ECO:0000313" key="1">
    <source>
        <dbReference type="EMBL" id="CAG9315909.1"/>
    </source>
</evidence>
<dbReference type="Proteomes" id="UP001162131">
    <property type="component" value="Unassembled WGS sequence"/>
</dbReference>
<dbReference type="EMBL" id="CAJZBQ010000014">
    <property type="protein sequence ID" value="CAG9315909.1"/>
    <property type="molecule type" value="Genomic_DNA"/>
</dbReference>
<dbReference type="AlphaFoldDB" id="A0AAU9J5G4"/>
<protein>
    <submittedName>
        <fullName evidence="1">Uncharacterized protein</fullName>
    </submittedName>
</protein>
<gene>
    <name evidence="1" type="ORF">BSTOLATCC_MIC14653</name>
</gene>
<evidence type="ECO:0000313" key="2">
    <source>
        <dbReference type="Proteomes" id="UP001162131"/>
    </source>
</evidence>
<reference evidence="1" key="1">
    <citation type="submission" date="2021-09" db="EMBL/GenBank/DDBJ databases">
        <authorList>
            <consortium name="AG Swart"/>
            <person name="Singh M."/>
            <person name="Singh A."/>
            <person name="Seah K."/>
            <person name="Emmerich C."/>
        </authorList>
    </citation>
    <scope>NUCLEOTIDE SEQUENCE</scope>
    <source>
        <strain evidence="1">ATCC30299</strain>
    </source>
</reference>
<keyword evidence="2" id="KW-1185">Reference proteome</keyword>